<comment type="subcellular location">
    <subcellularLocation>
        <location evidence="1">Membrane</location>
        <topology evidence="1">Multi-pass membrane protein</topology>
    </subcellularLocation>
</comment>
<evidence type="ECO:0000256" key="1">
    <source>
        <dbReference type="ARBA" id="ARBA00004141"/>
    </source>
</evidence>
<organism evidence="7">
    <name type="scientific">Darwinula stevensoni</name>
    <dbReference type="NCBI Taxonomy" id="69355"/>
    <lineage>
        <taxon>Eukaryota</taxon>
        <taxon>Metazoa</taxon>
        <taxon>Ecdysozoa</taxon>
        <taxon>Arthropoda</taxon>
        <taxon>Crustacea</taxon>
        <taxon>Oligostraca</taxon>
        <taxon>Ostracoda</taxon>
        <taxon>Podocopa</taxon>
        <taxon>Podocopida</taxon>
        <taxon>Darwinulocopina</taxon>
        <taxon>Darwinuloidea</taxon>
        <taxon>Darwinulidae</taxon>
        <taxon>Darwinula</taxon>
    </lineage>
</organism>
<evidence type="ECO:0000313" key="7">
    <source>
        <dbReference type="EMBL" id="CAD7248508.1"/>
    </source>
</evidence>
<feature type="region of interest" description="Disordered" evidence="5">
    <location>
        <begin position="74"/>
        <end position="122"/>
    </location>
</feature>
<feature type="region of interest" description="Disordered" evidence="5">
    <location>
        <begin position="1"/>
        <end position="52"/>
    </location>
</feature>
<keyword evidence="8" id="KW-1185">Reference proteome</keyword>
<sequence>MSWKRSTDMRDYWNLPPRRLSPPPTPPPTPHQGQRQRSSYIPVPSLKKKESTASAMSDHLYYAHTVRPLYSFHHSHSPSPEFPTPPDTPDDPLVKTTFRSSRFRPPSRPSPVGSRPGSAWSANQIQPVDPRKVRFVTPRPRPIRVQGTRLGQDFAASHANGATTREVTVEPAVQGVRALRASLSRSAGTQINEEDLDTEIQTFRLNLFHEDDGDGNRAVPVLGNAKKGKAVYVNESDGSWNFHDELQKALEAVRRGDLTELDRPCPTCAMGVYGSRAEFRHCRDRSVQTHEASFYLRTFPDGRGCCRWMDEMLESPVSEARPWLARTCLGVVLSGLALCVFAVAWSVVGGLALLSLEGVGWEERRRAFLDAQSGLVYDLATELRQVTPHEDVWKEKIQEYVGKHEELVVFHRPSEGTMRFGLGGAWLQALSIMSTSGLGSWPKSHWSKVFLIPFALVGIPVYFLIVVNLGSSLGYSMAKLYRRIYGAWSIYKEGQGEVQSVKSNGILPSDKVFHVRLEEDRGDQSHRSKDEDHHVEKRSGDGFPTPQVPLLLILFVLFTYYLLGVGAFTVWMEIEDAFFFPFLLLSTNVSSYLHRAFWQECFSCAYTLLGLVLLYACFLLLRSRLFSFIRRASKPVRALVLAKWQ</sequence>
<dbReference type="GO" id="GO:0030322">
    <property type="term" value="P:stabilization of membrane potential"/>
    <property type="evidence" value="ECO:0007669"/>
    <property type="project" value="TreeGrafter"/>
</dbReference>
<accession>A0A7R8XDF9</accession>
<feature type="region of interest" description="Disordered" evidence="5">
    <location>
        <begin position="519"/>
        <end position="541"/>
    </location>
</feature>
<feature type="transmembrane region" description="Helical" evidence="6">
    <location>
        <begin position="596"/>
        <end position="621"/>
    </location>
</feature>
<dbReference type="EMBL" id="LR901395">
    <property type="protein sequence ID" value="CAD7248508.1"/>
    <property type="molecule type" value="Genomic_DNA"/>
</dbReference>
<dbReference type="GO" id="GO:0005886">
    <property type="term" value="C:plasma membrane"/>
    <property type="evidence" value="ECO:0007669"/>
    <property type="project" value="TreeGrafter"/>
</dbReference>
<dbReference type="PANTHER" id="PTHR11003:SF334">
    <property type="entry name" value="FI03418P"/>
    <property type="match status" value="1"/>
</dbReference>
<keyword evidence="3 6" id="KW-1133">Transmembrane helix</keyword>
<dbReference type="InterPro" id="IPR003280">
    <property type="entry name" value="2pore_dom_K_chnl"/>
</dbReference>
<keyword evidence="2 6" id="KW-0812">Transmembrane</keyword>
<feature type="compositionally biased region" description="Low complexity" evidence="5">
    <location>
        <begin position="98"/>
        <end position="118"/>
    </location>
</feature>
<proteinExistence type="predicted"/>
<feature type="compositionally biased region" description="Basic and acidic residues" evidence="5">
    <location>
        <begin position="519"/>
        <end position="540"/>
    </location>
</feature>
<dbReference type="Proteomes" id="UP000677054">
    <property type="component" value="Unassembled WGS sequence"/>
</dbReference>
<dbReference type="OrthoDB" id="6433782at2759"/>
<dbReference type="SUPFAM" id="SSF81324">
    <property type="entry name" value="Voltage-gated potassium channels"/>
    <property type="match status" value="1"/>
</dbReference>
<evidence type="ECO:0000256" key="6">
    <source>
        <dbReference type="SAM" id="Phobius"/>
    </source>
</evidence>
<feature type="transmembrane region" description="Helical" evidence="6">
    <location>
        <begin position="548"/>
        <end position="572"/>
    </location>
</feature>
<evidence type="ECO:0000256" key="4">
    <source>
        <dbReference type="ARBA" id="ARBA00023136"/>
    </source>
</evidence>
<evidence type="ECO:0000256" key="2">
    <source>
        <dbReference type="ARBA" id="ARBA00022692"/>
    </source>
</evidence>
<reference evidence="7" key="1">
    <citation type="submission" date="2020-11" db="EMBL/GenBank/DDBJ databases">
        <authorList>
            <person name="Tran Van P."/>
        </authorList>
    </citation>
    <scope>NUCLEOTIDE SEQUENCE</scope>
</reference>
<dbReference type="PANTHER" id="PTHR11003">
    <property type="entry name" value="POTASSIUM CHANNEL, SUBFAMILY K"/>
    <property type="match status" value="1"/>
</dbReference>
<keyword evidence="4 6" id="KW-0472">Membrane</keyword>
<name>A0A7R8XDF9_9CRUS</name>
<feature type="compositionally biased region" description="Basic and acidic residues" evidence="5">
    <location>
        <begin position="1"/>
        <end position="11"/>
    </location>
</feature>
<evidence type="ECO:0000256" key="3">
    <source>
        <dbReference type="ARBA" id="ARBA00022989"/>
    </source>
</evidence>
<gene>
    <name evidence="7" type="ORF">DSTB1V02_LOCUS8320</name>
</gene>
<feature type="transmembrane region" description="Helical" evidence="6">
    <location>
        <begin position="331"/>
        <end position="356"/>
    </location>
</feature>
<feature type="compositionally biased region" description="Pro residues" evidence="5">
    <location>
        <begin position="19"/>
        <end position="30"/>
    </location>
</feature>
<evidence type="ECO:0000313" key="8">
    <source>
        <dbReference type="Proteomes" id="UP000677054"/>
    </source>
</evidence>
<protein>
    <submittedName>
        <fullName evidence="7">Uncharacterized protein</fullName>
    </submittedName>
</protein>
<dbReference type="AlphaFoldDB" id="A0A7R8XDF9"/>
<dbReference type="GO" id="GO:0015271">
    <property type="term" value="F:outward rectifier potassium channel activity"/>
    <property type="evidence" value="ECO:0007669"/>
    <property type="project" value="TreeGrafter"/>
</dbReference>
<dbReference type="Gene3D" id="1.10.287.70">
    <property type="match status" value="1"/>
</dbReference>
<dbReference type="GO" id="GO:0022841">
    <property type="term" value="F:potassium ion leak channel activity"/>
    <property type="evidence" value="ECO:0007669"/>
    <property type="project" value="TreeGrafter"/>
</dbReference>
<evidence type="ECO:0000256" key="5">
    <source>
        <dbReference type="SAM" id="MobiDB-lite"/>
    </source>
</evidence>
<feature type="transmembrane region" description="Helical" evidence="6">
    <location>
        <begin position="450"/>
        <end position="475"/>
    </location>
</feature>
<dbReference type="EMBL" id="CAJPEV010001878">
    <property type="protein sequence ID" value="CAG0894703.1"/>
    <property type="molecule type" value="Genomic_DNA"/>
</dbReference>